<feature type="region of interest" description="Disordered" evidence="1">
    <location>
        <begin position="316"/>
        <end position="350"/>
    </location>
</feature>
<reference evidence="2" key="1">
    <citation type="submission" date="2023-03" db="EMBL/GenBank/DDBJ databases">
        <title>Massive genome expansion in bonnet fungi (Mycena s.s.) driven by repeated elements and novel gene families across ecological guilds.</title>
        <authorList>
            <consortium name="Lawrence Berkeley National Laboratory"/>
            <person name="Harder C.B."/>
            <person name="Miyauchi S."/>
            <person name="Viragh M."/>
            <person name="Kuo A."/>
            <person name="Thoen E."/>
            <person name="Andreopoulos B."/>
            <person name="Lu D."/>
            <person name="Skrede I."/>
            <person name="Drula E."/>
            <person name="Henrissat B."/>
            <person name="Morin E."/>
            <person name="Kohler A."/>
            <person name="Barry K."/>
            <person name="LaButti K."/>
            <person name="Morin E."/>
            <person name="Salamov A."/>
            <person name="Lipzen A."/>
            <person name="Mereny Z."/>
            <person name="Hegedus B."/>
            <person name="Baldrian P."/>
            <person name="Stursova M."/>
            <person name="Weitz H."/>
            <person name="Taylor A."/>
            <person name="Grigoriev I.V."/>
            <person name="Nagy L.G."/>
            <person name="Martin F."/>
            <person name="Kauserud H."/>
        </authorList>
    </citation>
    <scope>NUCLEOTIDE SEQUENCE</scope>
    <source>
        <strain evidence="2">CBHHK002</strain>
    </source>
</reference>
<evidence type="ECO:0000256" key="1">
    <source>
        <dbReference type="SAM" id="MobiDB-lite"/>
    </source>
</evidence>
<comment type="caution">
    <text evidence="2">The sequence shown here is derived from an EMBL/GenBank/DDBJ whole genome shotgun (WGS) entry which is preliminary data.</text>
</comment>
<name>A0AAD6ZTT1_9AGAR</name>
<evidence type="ECO:0000313" key="2">
    <source>
        <dbReference type="EMBL" id="KAJ7336965.1"/>
    </source>
</evidence>
<feature type="compositionally biased region" description="Basic and acidic residues" evidence="1">
    <location>
        <begin position="327"/>
        <end position="338"/>
    </location>
</feature>
<proteinExistence type="predicted"/>
<dbReference type="Proteomes" id="UP001218218">
    <property type="component" value="Unassembled WGS sequence"/>
</dbReference>
<keyword evidence="3" id="KW-1185">Reference proteome</keyword>
<sequence>MAVGHHGTGQPITLSLLSSTQATHNLAFTNIKVQIVSSNIRDPYTLIELAVLAVYGQAITYPYIAWKARTNILTLDPLHSKLLAHSGLLISSPDLLCGPEALYRTGALDSQQWEHPERAHSRPGFFTAEFTSKGSIASLSAGEQDSAAMLSTNDANEGTLGADARVAKRQAPRAGLEFINGKSMYKRNNTQVYAAQNLRSPTTQAYVCAAARTIDGEHREKNCCLEQAAADVQTVTEHRVGKDKRNKKRAKEQAEIDKCPVIFDTERFREEESLRVAKVLVNGKSEIPAVSKLKKKEKAAVLIAALERWNACVASGEFPQRVPPRPDAVEESRKAESNREDEEMGYEHSK</sequence>
<evidence type="ECO:0000313" key="3">
    <source>
        <dbReference type="Proteomes" id="UP001218218"/>
    </source>
</evidence>
<accession>A0AAD6ZTT1</accession>
<gene>
    <name evidence="2" type="ORF">DFH08DRAFT_813261</name>
</gene>
<dbReference type="AlphaFoldDB" id="A0AAD6ZTT1"/>
<dbReference type="EMBL" id="JARIHO010000030">
    <property type="protein sequence ID" value="KAJ7336965.1"/>
    <property type="molecule type" value="Genomic_DNA"/>
</dbReference>
<organism evidence="2 3">
    <name type="scientific">Mycena albidolilacea</name>
    <dbReference type="NCBI Taxonomy" id="1033008"/>
    <lineage>
        <taxon>Eukaryota</taxon>
        <taxon>Fungi</taxon>
        <taxon>Dikarya</taxon>
        <taxon>Basidiomycota</taxon>
        <taxon>Agaricomycotina</taxon>
        <taxon>Agaricomycetes</taxon>
        <taxon>Agaricomycetidae</taxon>
        <taxon>Agaricales</taxon>
        <taxon>Marasmiineae</taxon>
        <taxon>Mycenaceae</taxon>
        <taxon>Mycena</taxon>
    </lineage>
</organism>
<protein>
    <submittedName>
        <fullName evidence="2">Uncharacterized protein</fullName>
    </submittedName>
</protein>